<dbReference type="AlphaFoldDB" id="A0A0W0TN07"/>
<evidence type="ECO:0000313" key="5">
    <source>
        <dbReference type="EMBL" id="KTC96934.1"/>
    </source>
</evidence>
<evidence type="ECO:0000256" key="3">
    <source>
        <dbReference type="ARBA" id="ARBA00023163"/>
    </source>
</evidence>
<dbReference type="PANTHER" id="PTHR44688:SF16">
    <property type="entry name" value="DNA-BINDING TRANSCRIPTIONAL ACTIVATOR DEVR_DOSR"/>
    <property type="match status" value="1"/>
</dbReference>
<organism evidence="5 7">
    <name type="scientific">Legionella feeleii</name>
    <dbReference type="NCBI Taxonomy" id="453"/>
    <lineage>
        <taxon>Bacteria</taxon>
        <taxon>Pseudomonadati</taxon>
        <taxon>Pseudomonadota</taxon>
        <taxon>Gammaproteobacteria</taxon>
        <taxon>Legionellales</taxon>
        <taxon>Legionellaceae</taxon>
        <taxon>Legionella</taxon>
    </lineage>
</organism>
<evidence type="ECO:0000313" key="6">
    <source>
        <dbReference type="EMBL" id="SPX62437.1"/>
    </source>
</evidence>
<dbReference type="PANTHER" id="PTHR44688">
    <property type="entry name" value="DNA-BINDING TRANSCRIPTIONAL ACTIVATOR DEVR_DOSR"/>
    <property type="match status" value="1"/>
</dbReference>
<dbReference type="RefSeq" id="WP_058446046.1">
    <property type="nucleotide sequence ID" value="NZ_CAAAHT010000050.1"/>
</dbReference>
<evidence type="ECO:0000256" key="1">
    <source>
        <dbReference type="ARBA" id="ARBA00023015"/>
    </source>
</evidence>
<dbReference type="GO" id="GO:0003677">
    <property type="term" value="F:DNA binding"/>
    <property type="evidence" value="ECO:0007669"/>
    <property type="project" value="UniProtKB-KW"/>
</dbReference>
<dbReference type="Proteomes" id="UP000054698">
    <property type="component" value="Unassembled WGS sequence"/>
</dbReference>
<keyword evidence="2" id="KW-0238">DNA-binding</keyword>
<reference evidence="6 8" key="2">
    <citation type="submission" date="2018-06" db="EMBL/GenBank/DDBJ databases">
        <authorList>
            <consortium name="Pathogen Informatics"/>
            <person name="Doyle S."/>
        </authorList>
    </citation>
    <scope>NUCLEOTIDE SEQUENCE [LARGE SCALE GENOMIC DNA]</scope>
    <source>
        <strain evidence="6 8">NCTC12022</strain>
    </source>
</reference>
<keyword evidence="7" id="KW-1185">Reference proteome</keyword>
<dbReference type="EMBL" id="LNYB01000080">
    <property type="protein sequence ID" value="KTC96934.1"/>
    <property type="molecule type" value="Genomic_DNA"/>
</dbReference>
<dbReference type="PROSITE" id="PS50043">
    <property type="entry name" value="HTH_LUXR_2"/>
    <property type="match status" value="1"/>
</dbReference>
<evidence type="ECO:0000259" key="4">
    <source>
        <dbReference type="PROSITE" id="PS50043"/>
    </source>
</evidence>
<feature type="domain" description="HTH luxR-type" evidence="4">
    <location>
        <begin position="57"/>
        <end position="122"/>
    </location>
</feature>
<dbReference type="PATRIC" id="fig|453.4.peg.2027"/>
<sequence length="133" mass="15503">MEKIKQVAPYKKHTLIDSSFFKTFAKSYLNHLGNSKPTRKQIAEFQDLLSHIWIRQPVCFDLRLTEKERQCLYLSAQGKRLKEIAAFLNVSIKRITQYRQSIIQKLGCKNITSAIIVGIRYGEIKTKDLLTEE</sequence>
<dbReference type="InterPro" id="IPR016032">
    <property type="entry name" value="Sig_transdc_resp-reg_C-effctor"/>
</dbReference>
<dbReference type="SMART" id="SM00421">
    <property type="entry name" value="HTH_LUXR"/>
    <property type="match status" value="1"/>
</dbReference>
<name>A0A0W0TN07_9GAMM</name>
<dbReference type="OrthoDB" id="5637500at2"/>
<accession>A0A0W0TN07</accession>
<gene>
    <name evidence="6" type="primary">gerE</name>
    <name evidence="5" type="ORF">Lfee_1846</name>
    <name evidence="6" type="ORF">NCTC12022_03198</name>
</gene>
<evidence type="ECO:0000313" key="7">
    <source>
        <dbReference type="Proteomes" id="UP000054698"/>
    </source>
</evidence>
<reference evidence="5 7" key="1">
    <citation type="submission" date="2015-11" db="EMBL/GenBank/DDBJ databases">
        <title>Genomic analysis of 38 Legionella species identifies large and diverse effector repertoires.</title>
        <authorList>
            <person name="Burstein D."/>
            <person name="Amaro F."/>
            <person name="Zusman T."/>
            <person name="Lifshitz Z."/>
            <person name="Cohen O."/>
            <person name="Gilbert J.A."/>
            <person name="Pupko T."/>
            <person name="Shuman H.A."/>
            <person name="Segal G."/>
        </authorList>
    </citation>
    <scope>NUCLEOTIDE SEQUENCE [LARGE SCALE GENOMIC DNA]</scope>
    <source>
        <strain evidence="5 7">WO-44C</strain>
    </source>
</reference>
<dbReference type="CDD" id="cd06170">
    <property type="entry name" value="LuxR_C_like"/>
    <property type="match status" value="1"/>
</dbReference>
<proteinExistence type="predicted"/>
<protein>
    <submittedName>
        <fullName evidence="5">Lipolytic enzyme / transcription regulator protein</fullName>
    </submittedName>
</protein>
<dbReference type="InterPro" id="IPR036388">
    <property type="entry name" value="WH-like_DNA-bd_sf"/>
</dbReference>
<keyword evidence="1" id="KW-0805">Transcription regulation</keyword>
<evidence type="ECO:0000256" key="2">
    <source>
        <dbReference type="ARBA" id="ARBA00023125"/>
    </source>
</evidence>
<dbReference type="GO" id="GO:0006355">
    <property type="term" value="P:regulation of DNA-templated transcription"/>
    <property type="evidence" value="ECO:0007669"/>
    <property type="project" value="InterPro"/>
</dbReference>
<dbReference type="Pfam" id="PF00196">
    <property type="entry name" value="GerE"/>
    <property type="match status" value="1"/>
</dbReference>
<dbReference type="Proteomes" id="UP000251942">
    <property type="component" value="Unassembled WGS sequence"/>
</dbReference>
<dbReference type="SUPFAM" id="SSF46894">
    <property type="entry name" value="C-terminal effector domain of the bipartite response regulators"/>
    <property type="match status" value="1"/>
</dbReference>
<dbReference type="STRING" id="453.Lfee_1846"/>
<dbReference type="InterPro" id="IPR000792">
    <property type="entry name" value="Tscrpt_reg_LuxR_C"/>
</dbReference>
<keyword evidence="3" id="KW-0804">Transcription</keyword>
<evidence type="ECO:0000313" key="8">
    <source>
        <dbReference type="Proteomes" id="UP000251942"/>
    </source>
</evidence>
<dbReference type="EMBL" id="UASS01000038">
    <property type="protein sequence ID" value="SPX62437.1"/>
    <property type="molecule type" value="Genomic_DNA"/>
</dbReference>
<dbReference type="PRINTS" id="PR00038">
    <property type="entry name" value="HTHLUXR"/>
</dbReference>
<dbReference type="Gene3D" id="1.10.10.10">
    <property type="entry name" value="Winged helix-like DNA-binding domain superfamily/Winged helix DNA-binding domain"/>
    <property type="match status" value="1"/>
</dbReference>